<reference evidence="2" key="1">
    <citation type="submission" date="2017-04" db="EMBL/GenBank/DDBJ databases">
        <title>Genome deletions in a multicellular cyanobacterial endosymbiont for morphological adaptation in marine diatoms.</title>
        <authorList>
            <person name="Wang Y."/>
            <person name="Gao H."/>
            <person name="Li R."/>
            <person name="Xu X."/>
        </authorList>
    </citation>
    <scope>NUCLEOTIDE SEQUENCE</scope>
    <source>
        <strain evidence="2">FACHB 800</strain>
    </source>
</reference>
<name>A0A975T8L3_9NOST</name>
<dbReference type="AlphaFoldDB" id="A0A975T8L3"/>
<evidence type="ECO:0000313" key="3">
    <source>
        <dbReference type="Proteomes" id="UP000683511"/>
    </source>
</evidence>
<accession>A0A975T8L3</accession>
<keyword evidence="3" id="KW-1185">Reference proteome</keyword>
<protein>
    <submittedName>
        <fullName evidence="2">Uncharacterized protein</fullName>
    </submittedName>
</protein>
<evidence type="ECO:0000313" key="2">
    <source>
        <dbReference type="EMBL" id="QXE23438.1"/>
    </source>
</evidence>
<dbReference type="EMBL" id="CP021056">
    <property type="protein sequence ID" value="QXE23438.1"/>
    <property type="molecule type" value="Genomic_DNA"/>
</dbReference>
<gene>
    <name evidence="2" type="ORF">B6N60_02128</name>
</gene>
<sequence>MTKFSDDDEDLVNFLRQNRPPVPPSDPQLAQRILSQVQAIPIQKKQHSLRFWLVPFLVFAGSFTILLNEPLTTPEQQIADTQNKFQELNNLEKFMEDNWHTVVTDSAHSDTFQMTEVSNQYQ</sequence>
<proteinExistence type="predicted"/>
<evidence type="ECO:0000256" key="1">
    <source>
        <dbReference type="SAM" id="Phobius"/>
    </source>
</evidence>
<dbReference type="RefSeq" id="WP_190607820.1">
    <property type="nucleotide sequence ID" value="NZ_CP021056.1"/>
</dbReference>
<dbReference type="Proteomes" id="UP000683511">
    <property type="component" value="Chromosome"/>
</dbReference>
<keyword evidence="1" id="KW-0812">Transmembrane</keyword>
<organism evidence="2 3">
    <name type="scientific">Richelia sinica FACHB-800</name>
    <dbReference type="NCBI Taxonomy" id="1357546"/>
    <lineage>
        <taxon>Bacteria</taxon>
        <taxon>Bacillati</taxon>
        <taxon>Cyanobacteriota</taxon>
        <taxon>Cyanophyceae</taxon>
        <taxon>Nostocales</taxon>
        <taxon>Nostocaceae</taxon>
        <taxon>Richelia</taxon>
    </lineage>
</organism>
<keyword evidence="1" id="KW-0472">Membrane</keyword>
<keyword evidence="1" id="KW-1133">Transmembrane helix</keyword>
<feature type="transmembrane region" description="Helical" evidence="1">
    <location>
        <begin position="49"/>
        <end position="67"/>
    </location>
</feature>
<dbReference type="KEGG" id="rsin:B6N60_02128"/>